<sequence length="114" mass="12699">MRKKICLTIFALFFTHFAAASCPNAKPTDDVNFCPSFKTAATCYCVSSGLPSGMCQDMNSLYSRMISVFGSLQKACEYQKYTSTQDCIDNWNCYLRGGVDSRGRICNSTYKACQ</sequence>
<evidence type="ECO:0000313" key="3">
    <source>
        <dbReference type="Proteomes" id="UP000055035"/>
    </source>
</evidence>
<evidence type="ECO:0000256" key="1">
    <source>
        <dbReference type="SAM" id="SignalP"/>
    </source>
</evidence>
<feature type="signal peptide" evidence="1">
    <location>
        <begin position="1"/>
        <end position="20"/>
    </location>
</feature>
<keyword evidence="3" id="KW-1185">Reference proteome</keyword>
<dbReference type="AlphaFoldDB" id="A0A0W0V8X2"/>
<keyword evidence="1" id="KW-0732">Signal</keyword>
<accession>A0A0W0V8X2</accession>
<evidence type="ECO:0000313" key="2">
    <source>
        <dbReference type="EMBL" id="KTD16089.1"/>
    </source>
</evidence>
<name>A0A0W0V8X2_9GAMM</name>
<reference evidence="2 3" key="1">
    <citation type="submission" date="2015-11" db="EMBL/GenBank/DDBJ databases">
        <title>Genomic analysis of 38 Legionella species identifies large and diverse effector repertoires.</title>
        <authorList>
            <person name="Burstein D."/>
            <person name="Amaro F."/>
            <person name="Zusman T."/>
            <person name="Lifshitz Z."/>
            <person name="Cohen O."/>
            <person name="Gilbert J.A."/>
            <person name="Pupko T."/>
            <person name="Shuman H.A."/>
            <person name="Segal G."/>
        </authorList>
    </citation>
    <scope>NUCLEOTIDE SEQUENCE [LARGE SCALE GENOMIC DNA]</scope>
    <source>
        <strain evidence="2 3">BL-540</strain>
    </source>
</reference>
<comment type="caution">
    <text evidence="2">The sequence shown here is derived from an EMBL/GenBank/DDBJ whole genome shotgun (WGS) entry which is preliminary data.</text>
</comment>
<feature type="chain" id="PRO_5006914583" evidence="1">
    <location>
        <begin position="21"/>
        <end position="114"/>
    </location>
</feature>
<gene>
    <name evidence="2" type="ORF">Ljor_0395</name>
</gene>
<dbReference type="PATRIC" id="fig|456.5.peg.420"/>
<proteinExistence type="predicted"/>
<dbReference type="OrthoDB" id="5639182at2"/>
<dbReference type="EMBL" id="LNYJ01000011">
    <property type="protein sequence ID" value="KTD16089.1"/>
    <property type="molecule type" value="Genomic_DNA"/>
</dbReference>
<dbReference type="PROSITE" id="PS51257">
    <property type="entry name" value="PROKAR_LIPOPROTEIN"/>
    <property type="match status" value="1"/>
</dbReference>
<organism evidence="2 3">
    <name type="scientific">Legionella jordanis</name>
    <dbReference type="NCBI Taxonomy" id="456"/>
    <lineage>
        <taxon>Bacteria</taxon>
        <taxon>Pseudomonadati</taxon>
        <taxon>Pseudomonadota</taxon>
        <taxon>Gammaproteobacteria</taxon>
        <taxon>Legionellales</taxon>
        <taxon>Legionellaceae</taxon>
        <taxon>Legionella</taxon>
    </lineage>
</organism>
<protein>
    <submittedName>
        <fullName evidence="2">Uncharacterized protein</fullName>
    </submittedName>
</protein>
<dbReference type="STRING" id="456.Ljor_0395"/>
<dbReference type="Proteomes" id="UP000055035">
    <property type="component" value="Unassembled WGS sequence"/>
</dbReference>
<dbReference type="RefSeq" id="WP_058469971.1">
    <property type="nucleotide sequence ID" value="NZ_CAAAIC010000007.1"/>
</dbReference>